<dbReference type="InParanoid" id="A0A2R5GFC2"/>
<accession>A0A2R5GFC2</accession>
<dbReference type="SUPFAM" id="SSF48371">
    <property type="entry name" value="ARM repeat"/>
    <property type="match status" value="1"/>
</dbReference>
<evidence type="ECO:0000313" key="2">
    <source>
        <dbReference type="Proteomes" id="UP000241890"/>
    </source>
</evidence>
<comment type="caution">
    <text evidence="1">The sequence shown here is derived from an EMBL/GenBank/DDBJ whole genome shotgun (WGS) entry which is preliminary data.</text>
</comment>
<gene>
    <name evidence="1" type="ORF">FCC1311_058412</name>
</gene>
<organism evidence="1 2">
    <name type="scientific">Hondaea fermentalgiana</name>
    <dbReference type="NCBI Taxonomy" id="2315210"/>
    <lineage>
        <taxon>Eukaryota</taxon>
        <taxon>Sar</taxon>
        <taxon>Stramenopiles</taxon>
        <taxon>Bigyra</taxon>
        <taxon>Labyrinthulomycetes</taxon>
        <taxon>Thraustochytrida</taxon>
        <taxon>Thraustochytriidae</taxon>
        <taxon>Hondaea</taxon>
    </lineage>
</organism>
<proteinExistence type="predicted"/>
<dbReference type="AlphaFoldDB" id="A0A2R5GFC2"/>
<dbReference type="EMBL" id="BEYU01000061">
    <property type="protein sequence ID" value="GBG29620.1"/>
    <property type="molecule type" value="Genomic_DNA"/>
</dbReference>
<reference evidence="1 2" key="1">
    <citation type="submission" date="2017-12" db="EMBL/GenBank/DDBJ databases">
        <title>Sequencing, de novo assembly and annotation of complete genome of a new Thraustochytrid species, strain FCC1311.</title>
        <authorList>
            <person name="Sedici K."/>
            <person name="Godart F."/>
            <person name="Aiese Cigliano R."/>
            <person name="Sanseverino W."/>
            <person name="Barakat M."/>
            <person name="Ortet P."/>
            <person name="Marechal E."/>
            <person name="Cagnac O."/>
            <person name="Amato A."/>
        </authorList>
    </citation>
    <scope>NUCLEOTIDE SEQUENCE [LARGE SCALE GENOMIC DNA]</scope>
</reference>
<dbReference type="InterPro" id="IPR016024">
    <property type="entry name" value="ARM-type_fold"/>
</dbReference>
<sequence>MQHAFAEAEERCSRFDGRAASARALVRKLREIVAQIHALHQTAPPSTLLEPLATKVLPALGDTQQDRNLARFVFLLLGIGVEALPQPSVVDDKETTEKSNALEIVKTLEHALVNQELGLNSPEWRRAAALRLFARLAKAKARIVAGSAHATTISLQVLWPHLIALCRTTSSVALQLEATKAMIWLANDKVRRSEAGGSSGRQIKALTTGFTKDAIGEVLQALEARVHYDPGLAWLLLDLAYSRYSNNPEGMGINSLFGVWRSCLERADGPVTHAVLRDLLALLDRPAVAGSYAALFGFLNEHMALFAKLEISDMPSHHKNDDDMNDLNGLEDLDVTSRPAFANFISGPIGNIAHRLVRSAFFDASVKVQQICAHALCRLAVLCPEKKHKDLENLLRYLAQQQGHFASSLGLLQTTLALLHAPPGIPEQHISALIDATLQISR</sequence>
<name>A0A2R5GFC2_9STRA</name>
<dbReference type="Proteomes" id="UP000241890">
    <property type="component" value="Unassembled WGS sequence"/>
</dbReference>
<keyword evidence="2" id="KW-1185">Reference proteome</keyword>
<evidence type="ECO:0000313" key="1">
    <source>
        <dbReference type="EMBL" id="GBG29620.1"/>
    </source>
</evidence>
<protein>
    <submittedName>
        <fullName evidence="1">Uncharacterized protein</fullName>
    </submittedName>
</protein>